<dbReference type="EMBL" id="JAFEJT020000027">
    <property type="protein sequence ID" value="MCH9276120.1"/>
    <property type="molecule type" value="Genomic_DNA"/>
</dbReference>
<name>A0ABS9VVI4_9BIFI</name>
<organism evidence="1 2">
    <name type="scientific">Bifidobacterium amazonense</name>
    <dbReference type="NCBI Taxonomy" id="2809027"/>
    <lineage>
        <taxon>Bacteria</taxon>
        <taxon>Bacillati</taxon>
        <taxon>Actinomycetota</taxon>
        <taxon>Actinomycetes</taxon>
        <taxon>Bifidobacteriales</taxon>
        <taxon>Bifidobacteriaceae</taxon>
        <taxon>Bifidobacterium</taxon>
    </lineage>
</organism>
<evidence type="ECO:0000313" key="2">
    <source>
        <dbReference type="Proteomes" id="UP000710815"/>
    </source>
</evidence>
<dbReference type="Gene3D" id="3.30.420.10">
    <property type="entry name" value="Ribonuclease H-like superfamily/Ribonuclease H"/>
    <property type="match status" value="1"/>
</dbReference>
<proteinExistence type="predicted"/>
<reference evidence="1 2" key="2">
    <citation type="journal article" date="2021" name="Syst. Appl. Microbiol.">
        <title>Phylogenetic classification of ten novel species belonging to the genus Bifidobacterium comprising B. phasiani sp. nov., B. pongonis sp. nov., B. saguinibicoloris sp. nov., B. colobi sp. nov., B. simiiventris sp. nov., B. santillanense sp. nov., B. miconis sp. nov., B. amazonense sp. nov., B. pluvialisilvae sp. nov., and B. miconisargentati sp. nov.</title>
        <authorList>
            <person name="Lugli G.A."/>
            <person name="Calvete-Torre I."/>
            <person name="Alessandri G."/>
            <person name="Milani C."/>
            <person name="Turroni F."/>
            <person name="Laiolo P."/>
            <person name="Ossiprandi M.C."/>
            <person name="Margolles A."/>
            <person name="Ruiz L."/>
            <person name="Ventura M."/>
        </authorList>
    </citation>
    <scope>NUCLEOTIDE SEQUENCE [LARGE SCALE GENOMIC DNA]</scope>
    <source>
        <strain evidence="1 2">MA1</strain>
    </source>
</reference>
<dbReference type="RefSeq" id="WP_241513821.1">
    <property type="nucleotide sequence ID" value="NZ_JAFEJT020000027.1"/>
</dbReference>
<comment type="caution">
    <text evidence="1">The sequence shown here is derived from an EMBL/GenBank/DDBJ whole genome shotgun (WGS) entry which is preliminary data.</text>
</comment>
<dbReference type="SUPFAM" id="SSF53098">
    <property type="entry name" value="Ribonuclease H-like"/>
    <property type="match status" value="1"/>
</dbReference>
<protein>
    <submittedName>
        <fullName evidence="1">Ribonuclease</fullName>
    </submittedName>
</protein>
<dbReference type="InterPro" id="IPR012337">
    <property type="entry name" value="RNaseH-like_sf"/>
</dbReference>
<dbReference type="InterPro" id="IPR036397">
    <property type="entry name" value="RNaseH_sf"/>
</dbReference>
<accession>A0ABS9VVI4</accession>
<dbReference type="Proteomes" id="UP000710815">
    <property type="component" value="Unassembled WGS sequence"/>
</dbReference>
<gene>
    <name evidence="1" type="ORF">JS533_007530</name>
</gene>
<reference evidence="1 2" key="1">
    <citation type="journal article" date="2021" name="Environ. Microbiol.">
        <title>Genetic insights into the dark matter of the mammalian gut microbiota through targeted genome reconstruction.</title>
        <authorList>
            <person name="Lugli G.A."/>
            <person name="Alessandri G."/>
            <person name="Milani C."/>
            <person name="Viappiani A."/>
            <person name="Fontana F."/>
            <person name="Tarracchini C."/>
            <person name="Mancabelli L."/>
            <person name="Argentini C."/>
            <person name="Ruiz L."/>
            <person name="Margolles A."/>
            <person name="van Sinderen D."/>
            <person name="Turroni F."/>
            <person name="Ventura M."/>
        </authorList>
    </citation>
    <scope>NUCLEOTIDE SEQUENCE [LARGE SCALE GENOMIC DNA]</scope>
    <source>
        <strain evidence="1 2">MA1</strain>
    </source>
</reference>
<evidence type="ECO:0000313" key="1">
    <source>
        <dbReference type="EMBL" id="MCH9276120.1"/>
    </source>
</evidence>
<sequence>MTDNIDNTLLDPPQPPAKRHMLLWLDTETTGLDPYNCELLEIGMQLTDMRADTRGDSLHLIVHPDSVRNWAIHPELLNAYGMHIANGLMLESAEAPQEGYDYKHTAWNLREFINDLTDRYILHPAGTNVDFDLKQLDTHLSKHVDGSITEGLSHRKLDLSSFRLRDMADGLDPYKDREQSQHRTTYCLDRDITEYRQRLTGKVAQ</sequence>
<keyword evidence="2" id="KW-1185">Reference proteome</keyword>